<evidence type="ECO:0000259" key="2">
    <source>
        <dbReference type="Pfam" id="PF18662"/>
    </source>
</evidence>
<feature type="domain" description="DUF927" evidence="1">
    <location>
        <begin position="33"/>
        <end position="314"/>
    </location>
</feature>
<dbReference type="RefSeq" id="WP_066783916.1">
    <property type="nucleotide sequence ID" value="NZ_CP014806.1"/>
</dbReference>
<dbReference type="EMBL" id="CP014806">
    <property type="protein sequence ID" value="AMW97933.1"/>
    <property type="molecule type" value="Genomic_DNA"/>
</dbReference>
<evidence type="ECO:0000259" key="1">
    <source>
        <dbReference type="Pfam" id="PF06048"/>
    </source>
</evidence>
<accession>A0A143H852</accession>
<reference evidence="3 4" key="1">
    <citation type="journal article" date="2016" name="Genome Announc.">
        <title>Whole-Genome Sequence of Rummeliibacillus stabekisii Strain PP9 Isolated from Antarctic Soil.</title>
        <authorList>
            <person name="da Mota F.F."/>
            <person name="Vollu R.E."/>
            <person name="Jurelevicius D."/>
            <person name="Seldin L."/>
        </authorList>
    </citation>
    <scope>NUCLEOTIDE SEQUENCE [LARGE SCALE GENOMIC DNA]</scope>
    <source>
        <strain evidence="3 4">PP9</strain>
    </source>
</reference>
<evidence type="ECO:0000313" key="4">
    <source>
        <dbReference type="Proteomes" id="UP000076021"/>
    </source>
</evidence>
<dbReference type="Proteomes" id="UP000076021">
    <property type="component" value="Chromosome"/>
</dbReference>
<gene>
    <name evidence="3" type="ORF">ATY39_00030</name>
</gene>
<dbReference type="InterPro" id="IPR040538">
    <property type="entry name" value="Cch_HTH"/>
</dbReference>
<dbReference type="InterPro" id="IPR009270">
    <property type="entry name" value="DUF927"/>
</dbReference>
<sequence length="587" mass="66381">MNAEQMNYKIQYDEIAEKFNAKYGKGNPCTLMKEDGIWHLKENKMTKISEPICVVSQFKSRADDTVHIKLLFKVNGTFQVKDFPNSLLVPRNLETMINYGFPILNNDYRNLSNHLLHQQEFAPMVQHYTEVGFFEDKESKLLVFGLDEAIGWSNSRDTMPLVFDQERSNFNVTPAGSLDEWLKMIKEEVVGNTPLEFILACGFSSAIVGYLYQNDYPVETLLINLTGDSTTGKTTAGMLAVSTFGAPTKKQKGLFSTWNGTSNAILQSLVGNYGVPYLIDELSMSNESDFTSFLYSITDGRNKKRLTKESSFQNVGESATTILSTGELSILSKSANNTGLKLRTLEFTNVQWTTSAVNSENIKNCVIKNYGVAGKAFVQFLVKNPNYITAFVESNTKGFKKVLVESPFRERLAAKYAIILAATQIANEVFSFKFNVDEIRNFIVERDAMLADSRDIGKAAWNHMLQFVQQHQNQFIYDNTPNYSHEIVGKIVTTKSKLEVSILKNVFEKAMHDFGYQDVQSILQNWKKKGLLDYEAGRLASRKQVFSKDQQEQRQEALGVTELPKKPADTVYTMLVDEEDLQLAVEC</sequence>
<dbReference type="STRING" id="241244.ATY39_00030"/>
<dbReference type="OrthoDB" id="158067at2"/>
<proteinExistence type="predicted"/>
<evidence type="ECO:0008006" key="5">
    <source>
        <dbReference type="Google" id="ProtNLM"/>
    </source>
</evidence>
<reference evidence="4" key="2">
    <citation type="submission" date="2016-03" db="EMBL/GenBank/DDBJ databases">
        <authorList>
            <person name="Ploux O."/>
        </authorList>
    </citation>
    <scope>NUCLEOTIDE SEQUENCE [LARGE SCALE GENOMIC DNA]</scope>
    <source>
        <strain evidence="4">PP9</strain>
    </source>
</reference>
<evidence type="ECO:0000313" key="3">
    <source>
        <dbReference type="EMBL" id="AMW97933.1"/>
    </source>
</evidence>
<keyword evidence="4" id="KW-1185">Reference proteome</keyword>
<organism evidence="3 4">
    <name type="scientific">Rummeliibacillus stabekisii</name>
    <dbReference type="NCBI Taxonomy" id="241244"/>
    <lineage>
        <taxon>Bacteria</taxon>
        <taxon>Bacillati</taxon>
        <taxon>Bacillota</taxon>
        <taxon>Bacilli</taxon>
        <taxon>Bacillales</taxon>
        <taxon>Caryophanaceae</taxon>
        <taxon>Rummeliibacillus</taxon>
    </lineage>
</organism>
<protein>
    <recommendedName>
        <fullName evidence="5">DUF927 domain-containing protein</fullName>
    </recommendedName>
</protein>
<dbReference type="Pfam" id="PF18662">
    <property type="entry name" value="HTH_56"/>
    <property type="match status" value="1"/>
</dbReference>
<dbReference type="Pfam" id="PF06048">
    <property type="entry name" value="DUF927"/>
    <property type="match status" value="1"/>
</dbReference>
<name>A0A143H852_9BACL</name>
<dbReference type="AlphaFoldDB" id="A0A143H852"/>
<feature type="domain" description="Cch helix turn helix" evidence="2">
    <location>
        <begin position="455"/>
        <end position="579"/>
    </location>
</feature>
<dbReference type="KEGG" id="rst:ATY39_00030"/>